<feature type="transmembrane region" description="Helical" evidence="1">
    <location>
        <begin position="592"/>
        <end position="615"/>
    </location>
</feature>
<dbReference type="PIRSF" id="PIRSF015380">
    <property type="entry name" value="Site-sp_rcmb"/>
    <property type="match status" value="1"/>
</dbReference>
<feature type="transmembrane region" description="Helical" evidence="1">
    <location>
        <begin position="473"/>
        <end position="498"/>
    </location>
</feature>
<keyword evidence="1" id="KW-0472">Membrane</keyword>
<keyword evidence="3" id="KW-1185">Reference proteome</keyword>
<feature type="transmembrane region" description="Helical" evidence="1">
    <location>
        <begin position="428"/>
        <end position="453"/>
    </location>
</feature>
<protein>
    <submittedName>
        <fullName evidence="2">Site-specific recombinase</fullName>
    </submittedName>
</protein>
<feature type="transmembrane region" description="Helical" evidence="1">
    <location>
        <begin position="537"/>
        <end position="560"/>
    </location>
</feature>
<dbReference type="InterPro" id="IPR011385">
    <property type="entry name" value="Site-sp_rcmbase"/>
</dbReference>
<feature type="transmembrane region" description="Helical" evidence="1">
    <location>
        <begin position="369"/>
        <end position="390"/>
    </location>
</feature>
<gene>
    <name evidence="2" type="ORF">ABDB84_01360</name>
</gene>
<evidence type="ECO:0000313" key="3">
    <source>
        <dbReference type="Proteomes" id="UP001410394"/>
    </source>
</evidence>
<dbReference type="Proteomes" id="UP001410394">
    <property type="component" value="Unassembled WGS sequence"/>
</dbReference>
<organism evidence="2 3">
    <name type="scientific">Uliginosibacterium sediminicola</name>
    <dbReference type="NCBI Taxonomy" id="2024550"/>
    <lineage>
        <taxon>Bacteria</taxon>
        <taxon>Pseudomonadati</taxon>
        <taxon>Pseudomonadota</taxon>
        <taxon>Betaproteobacteria</taxon>
        <taxon>Rhodocyclales</taxon>
        <taxon>Zoogloeaceae</taxon>
        <taxon>Uliginosibacterium</taxon>
    </lineage>
</organism>
<evidence type="ECO:0000313" key="2">
    <source>
        <dbReference type="EMBL" id="MEN3067103.1"/>
    </source>
</evidence>
<dbReference type="EMBL" id="JBDIVE010000001">
    <property type="protein sequence ID" value="MEN3067103.1"/>
    <property type="molecule type" value="Genomic_DNA"/>
</dbReference>
<name>A0ABU9YU04_9RHOO</name>
<dbReference type="RefSeq" id="WP_345917871.1">
    <property type="nucleotide sequence ID" value="NZ_JBDIVE010000001.1"/>
</dbReference>
<comment type="caution">
    <text evidence="2">The sequence shown here is derived from an EMBL/GenBank/DDBJ whole genome shotgun (WGS) entry which is preliminary data.</text>
</comment>
<keyword evidence="1" id="KW-1133">Transmembrane helix</keyword>
<proteinExistence type="predicted"/>
<dbReference type="Pfam" id="PF10136">
    <property type="entry name" value="SpecificRecomb"/>
    <property type="match status" value="1"/>
</dbReference>
<sequence>MPALHPLLEAVAAAPDSSDPALLVELVAALRPVQANDHEDARNRLCLLIDVLRSRPHLALALRAYLASVLAARNHSFFFAESGILGNTGFFSELRHRIANRILPPALDARFLSDLFDELFVREDDARWLAAVPDALWQELLAALGMDQGPLDAGQLQLRHEIGEALRVLACRLAALGLEPEMVRYYPALAQYESPFLAQQREIELLILPAAPGAVAPDQAHAAVLLAQCREALQRIRKLSHEGGAAVKLSWHLMRAQQIIERMDVLLDLLLPEAGAARLPAASRFFCNLVAAESRRGSVRELIRDVTDLLSLQVTEHASRTGEHYVTRNRGEFFAMFRAAAGAGVIVAGMALCKNFIATLHLPPAWEALGFSLNYGLGFVLVHLLGFTIATKQPAMTAAALAATIGQQGSGAVAEMGETIIQVCRSQFIAIAGNVLLAFISSLLVAWLWLFGFGHSPLPVEKAQHVLHDLHPWLSMALPHAAIAGVCLFLTGLISGYYDNKAIYNRVPDRLRRVRWLRHLLGAARQERLAVYVEHNLGALAGNLFFGFMLGCMGTLGFMLGLPLDIRHVTFGAANLAYGLAALDFQLPWHDALILALGVGLIGLTNLAVSFALAMKVALKSRRLRFHQGGALLGYLLRQLVRRPRDFVWPPRS</sequence>
<reference evidence="2 3" key="1">
    <citation type="journal article" date="2018" name="Int. J. Syst. Evol. Microbiol.">
        <title>Uliginosibacterium sediminicola sp. nov., isolated from freshwater sediment.</title>
        <authorList>
            <person name="Hwang W.M."/>
            <person name="Kim S.M."/>
            <person name="Kang K."/>
            <person name="Ahn T.Y."/>
        </authorList>
    </citation>
    <scope>NUCLEOTIDE SEQUENCE [LARGE SCALE GENOMIC DNA]</scope>
    <source>
        <strain evidence="2 3">M1-21</strain>
    </source>
</reference>
<feature type="transmembrane region" description="Helical" evidence="1">
    <location>
        <begin position="335"/>
        <end position="357"/>
    </location>
</feature>
<keyword evidence="1" id="KW-0812">Transmembrane</keyword>
<accession>A0ABU9YU04</accession>
<evidence type="ECO:0000256" key="1">
    <source>
        <dbReference type="SAM" id="Phobius"/>
    </source>
</evidence>